<dbReference type="SUPFAM" id="SSF52540">
    <property type="entry name" value="P-loop containing nucleoside triphosphate hydrolases"/>
    <property type="match status" value="1"/>
</dbReference>
<evidence type="ECO:0000256" key="11">
    <source>
        <dbReference type="ARBA" id="ARBA00034617"/>
    </source>
</evidence>
<keyword evidence="9" id="KW-0234">DNA repair</keyword>
<evidence type="ECO:0000256" key="7">
    <source>
        <dbReference type="ARBA" id="ARBA00022840"/>
    </source>
</evidence>
<organism evidence="17 18">
    <name type="scientific">Methanobrevibacter millerae</name>
    <dbReference type="NCBI Taxonomy" id="230361"/>
    <lineage>
        <taxon>Archaea</taxon>
        <taxon>Methanobacteriati</taxon>
        <taxon>Methanobacteriota</taxon>
        <taxon>Methanomada group</taxon>
        <taxon>Methanobacteria</taxon>
        <taxon>Methanobacteriales</taxon>
        <taxon>Methanobacteriaceae</taxon>
        <taxon>Methanobrevibacter</taxon>
    </lineage>
</organism>
<dbReference type="EC" id="5.6.2.4" evidence="12"/>
<keyword evidence="8" id="KW-0238">DNA-binding</keyword>
<name>A0A8T3VM06_9EURY</name>
<dbReference type="CDD" id="cd17932">
    <property type="entry name" value="DEXQc_UvrD"/>
    <property type="match status" value="1"/>
</dbReference>
<dbReference type="InterPro" id="IPR014016">
    <property type="entry name" value="UvrD-like_ATP-bd"/>
</dbReference>
<dbReference type="PANTHER" id="PTHR11070:SF2">
    <property type="entry name" value="ATP-DEPENDENT DNA HELICASE SRS2"/>
    <property type="match status" value="1"/>
</dbReference>
<comment type="catalytic activity">
    <reaction evidence="13">
        <text>ATP + H2O = ADP + phosphate + H(+)</text>
        <dbReference type="Rhea" id="RHEA:13065"/>
        <dbReference type="ChEBI" id="CHEBI:15377"/>
        <dbReference type="ChEBI" id="CHEBI:15378"/>
        <dbReference type="ChEBI" id="CHEBI:30616"/>
        <dbReference type="ChEBI" id="CHEBI:43474"/>
        <dbReference type="ChEBI" id="CHEBI:456216"/>
        <dbReference type="EC" id="5.6.2.4"/>
    </reaction>
</comment>
<feature type="domain" description="UvrD-like helicase C-terminal" evidence="16">
    <location>
        <begin position="323"/>
        <end position="658"/>
    </location>
</feature>
<keyword evidence="3" id="KW-0227">DNA damage</keyword>
<comment type="catalytic activity">
    <reaction evidence="11">
        <text>Couples ATP hydrolysis with the unwinding of duplex DNA by translocating in the 3'-5' direction.</text>
        <dbReference type="EC" id="5.6.2.4"/>
    </reaction>
</comment>
<dbReference type="InterPro" id="IPR038726">
    <property type="entry name" value="PDDEXK_AddAB-type"/>
</dbReference>
<dbReference type="GO" id="GO:0043138">
    <property type="term" value="F:3'-5' DNA helicase activity"/>
    <property type="evidence" value="ECO:0007669"/>
    <property type="project" value="UniProtKB-EC"/>
</dbReference>
<gene>
    <name evidence="17" type="ORF">E7Z74_06760</name>
</gene>
<evidence type="ECO:0000256" key="3">
    <source>
        <dbReference type="ARBA" id="ARBA00022763"/>
    </source>
</evidence>
<dbReference type="AlphaFoldDB" id="A0A8T3VM06"/>
<dbReference type="EMBL" id="SUTF01000007">
    <property type="protein sequence ID" value="MBE6510950.1"/>
    <property type="molecule type" value="Genomic_DNA"/>
</dbReference>
<evidence type="ECO:0000256" key="14">
    <source>
        <dbReference type="PROSITE-ProRule" id="PRU00560"/>
    </source>
</evidence>
<dbReference type="Pfam" id="PF13361">
    <property type="entry name" value="UvrD_C"/>
    <property type="match status" value="1"/>
</dbReference>
<reference evidence="17" key="1">
    <citation type="submission" date="2019-04" db="EMBL/GenBank/DDBJ databases">
        <title>Evolution of Biomass-Degrading Anaerobic Consortia Revealed by Metagenomics.</title>
        <authorList>
            <person name="Peng X."/>
        </authorList>
    </citation>
    <scope>NUCLEOTIDE SEQUENCE</scope>
    <source>
        <strain evidence="17">SIG13</strain>
    </source>
</reference>
<keyword evidence="7 14" id="KW-0067">ATP-binding</keyword>
<dbReference type="GO" id="GO:0004527">
    <property type="term" value="F:exonuclease activity"/>
    <property type="evidence" value="ECO:0007669"/>
    <property type="project" value="UniProtKB-KW"/>
</dbReference>
<sequence length="1018" mass="117436">MAIELNEEQKTIVQYGGEKFLSVQAGPGSGKTRVIVEKVKYMVNELGVNPESFLIITFSTKAADELKDRLIEGEIPASDVQKMQISTIHSFCLKILEDTGTVGLDIIAEGDKQNLFIKKHLKDLGFEKESHLRSYEIDKVIGKYDEYSTFNVDTEALADYLEDNFPVSSDFIEFVSNYMDENDGEFPIDEVNENDEFKKSYNNAKHIQIAKSFNAYLDLLERENSIDYNQMQIKALSKMNEGYMPKYTNILIDEFQDSDPVQMQLFKKFIESPETDSFTVVGDINQSIYGFRGSNKNYFKELSDEYSDKFLEVFLSTNYRSTAEIIDISEDFIKPHSSNDLIKAKCGSAKTNEVYYMTSEDKKAEAQNILDVIKHILEDERMRPSDIGILLRSVKSSSSCFNTLVELFEKNDINYQVRGTGDLADNDDLKYILTLMYYLIQDDDPYYTFVPRETADWLNLKTLTGENALFELSSDTKAILNDLQERFEKEVVEMDKIVCSENEGWGRGIRKFNGIFSKENKRKDEVFGCVKKPILSDENLIKYGITDENDLAFFKKLNELKVKVNAEKYYDRPTVSETYFELLCDITGYLDYDLVVNDEETVNNFAAIIPSISVYGEVMYDRSLRGAFWFIKNSLKKLDSYKSDEDAVQIMTVHKSKGLEFPVVILASLRENGFPTAFKKADDESVEYIPEEFLGFDKYDGDAETSHIEEEERVIYVAKTRAEDELILSSIGEAPECVSDVININEYCREIDLDNVEINILEPSHVDEEEEIVNLSFTALENYNECPFKYKLSNELGLNVGQKKEIDDGIFIHSALEIVNKKIKANENEYVGDEEVSRTVEILFEKANLKFKEERPEKYGEKLESITKDVIRYYHEVGNDLFIVNSEYPFYVKGENYTFSGIVDLIYEKDGKLGILDYKNTSLVSREYLAKYRKQLHFYVMALRDENKEFDGHKIDEIQIYAIKYKKGNKLFSFDIDDDYIEELKKELVDTAEKIRNDHFVADCADCSGCAYRKICKK</sequence>
<evidence type="ECO:0000313" key="18">
    <source>
        <dbReference type="Proteomes" id="UP000713479"/>
    </source>
</evidence>
<dbReference type="PROSITE" id="PS51198">
    <property type="entry name" value="UVRD_HELICASE_ATP_BIND"/>
    <property type="match status" value="1"/>
</dbReference>
<dbReference type="InterPro" id="IPR011604">
    <property type="entry name" value="PDDEXK-like_dom_sf"/>
</dbReference>
<feature type="binding site" evidence="14">
    <location>
        <begin position="25"/>
        <end position="32"/>
    </location>
    <ligand>
        <name>ATP</name>
        <dbReference type="ChEBI" id="CHEBI:30616"/>
    </ligand>
</feature>
<evidence type="ECO:0000256" key="12">
    <source>
        <dbReference type="ARBA" id="ARBA00034808"/>
    </source>
</evidence>
<evidence type="ECO:0000313" key="17">
    <source>
        <dbReference type="EMBL" id="MBE6510950.1"/>
    </source>
</evidence>
<evidence type="ECO:0000256" key="9">
    <source>
        <dbReference type="ARBA" id="ARBA00023204"/>
    </source>
</evidence>
<evidence type="ECO:0000256" key="13">
    <source>
        <dbReference type="ARBA" id="ARBA00048988"/>
    </source>
</evidence>
<dbReference type="PANTHER" id="PTHR11070">
    <property type="entry name" value="UVRD / RECB / PCRA DNA HELICASE FAMILY MEMBER"/>
    <property type="match status" value="1"/>
</dbReference>
<dbReference type="InterPro" id="IPR000212">
    <property type="entry name" value="DNA_helicase_UvrD/REP"/>
</dbReference>
<keyword evidence="6" id="KW-0269">Exonuclease</keyword>
<dbReference type="InterPro" id="IPR011335">
    <property type="entry name" value="Restrct_endonuc-II-like"/>
</dbReference>
<dbReference type="Pfam" id="PF12705">
    <property type="entry name" value="PDDEXK_1"/>
    <property type="match status" value="1"/>
</dbReference>
<dbReference type="GO" id="GO:0005524">
    <property type="term" value="F:ATP binding"/>
    <property type="evidence" value="ECO:0007669"/>
    <property type="project" value="UniProtKB-UniRule"/>
</dbReference>
<evidence type="ECO:0000256" key="6">
    <source>
        <dbReference type="ARBA" id="ARBA00022839"/>
    </source>
</evidence>
<evidence type="ECO:0000256" key="10">
    <source>
        <dbReference type="ARBA" id="ARBA00023235"/>
    </source>
</evidence>
<keyword evidence="1" id="KW-0540">Nuclease</keyword>
<proteinExistence type="predicted"/>
<comment type="caution">
    <text evidence="17">The sequence shown here is derived from an EMBL/GenBank/DDBJ whole genome shotgun (WGS) entry which is preliminary data.</text>
</comment>
<accession>A0A8T3VM06</accession>
<evidence type="ECO:0000256" key="5">
    <source>
        <dbReference type="ARBA" id="ARBA00022806"/>
    </source>
</evidence>
<keyword evidence="10" id="KW-0413">Isomerase</keyword>
<keyword evidence="4 14" id="KW-0378">Hydrolase</keyword>
<evidence type="ECO:0000259" key="15">
    <source>
        <dbReference type="PROSITE" id="PS51198"/>
    </source>
</evidence>
<protein>
    <recommendedName>
        <fullName evidence="12">DNA 3'-5' helicase</fullName>
        <ecNumber evidence="12">5.6.2.4</ecNumber>
    </recommendedName>
</protein>
<dbReference type="Gene3D" id="3.40.50.300">
    <property type="entry name" value="P-loop containing nucleotide triphosphate hydrolases"/>
    <property type="match status" value="4"/>
</dbReference>
<evidence type="ECO:0000256" key="4">
    <source>
        <dbReference type="ARBA" id="ARBA00022801"/>
    </source>
</evidence>
<evidence type="ECO:0000256" key="2">
    <source>
        <dbReference type="ARBA" id="ARBA00022741"/>
    </source>
</evidence>
<dbReference type="SUPFAM" id="SSF52980">
    <property type="entry name" value="Restriction endonuclease-like"/>
    <property type="match status" value="1"/>
</dbReference>
<dbReference type="Gene3D" id="3.90.320.10">
    <property type="match status" value="1"/>
</dbReference>
<dbReference type="GO" id="GO:0003677">
    <property type="term" value="F:DNA binding"/>
    <property type="evidence" value="ECO:0007669"/>
    <property type="project" value="UniProtKB-KW"/>
</dbReference>
<keyword evidence="2 14" id="KW-0547">Nucleotide-binding</keyword>
<dbReference type="Proteomes" id="UP000713479">
    <property type="component" value="Unassembled WGS sequence"/>
</dbReference>
<evidence type="ECO:0000256" key="8">
    <source>
        <dbReference type="ARBA" id="ARBA00023125"/>
    </source>
</evidence>
<keyword evidence="5 14" id="KW-0347">Helicase</keyword>
<dbReference type="Pfam" id="PF00580">
    <property type="entry name" value="UvrD-helicase"/>
    <property type="match status" value="1"/>
</dbReference>
<dbReference type="PROSITE" id="PS51217">
    <property type="entry name" value="UVRD_HELICASE_CTER"/>
    <property type="match status" value="1"/>
</dbReference>
<dbReference type="GO" id="GO:0000725">
    <property type="term" value="P:recombinational repair"/>
    <property type="evidence" value="ECO:0007669"/>
    <property type="project" value="TreeGrafter"/>
</dbReference>
<dbReference type="InterPro" id="IPR014017">
    <property type="entry name" value="DNA_helicase_UvrD-like_C"/>
</dbReference>
<evidence type="ECO:0000256" key="1">
    <source>
        <dbReference type="ARBA" id="ARBA00022722"/>
    </source>
</evidence>
<dbReference type="InterPro" id="IPR027417">
    <property type="entry name" value="P-loop_NTPase"/>
</dbReference>
<feature type="domain" description="UvrD-like helicase ATP-binding" evidence="15">
    <location>
        <begin position="4"/>
        <end position="322"/>
    </location>
</feature>
<evidence type="ECO:0000259" key="16">
    <source>
        <dbReference type="PROSITE" id="PS51217"/>
    </source>
</evidence>